<comment type="caution">
    <text evidence="2">The sequence shown here is derived from an EMBL/GenBank/DDBJ whole genome shotgun (WGS) entry which is preliminary data.</text>
</comment>
<evidence type="ECO:0000313" key="2">
    <source>
        <dbReference type="EMBL" id="MET1490702.1"/>
    </source>
</evidence>
<evidence type="ECO:0000313" key="3">
    <source>
        <dbReference type="Proteomes" id="UP001548590"/>
    </source>
</evidence>
<dbReference type="Pfam" id="PF10006">
    <property type="entry name" value="DUF2249"/>
    <property type="match status" value="1"/>
</dbReference>
<dbReference type="RefSeq" id="WP_345926033.1">
    <property type="nucleotide sequence ID" value="NZ_JBDIVF010000002.1"/>
</dbReference>
<dbReference type="SUPFAM" id="SSF64307">
    <property type="entry name" value="SirA-like"/>
    <property type="match status" value="1"/>
</dbReference>
<dbReference type="EMBL" id="JBEWLZ010000007">
    <property type="protein sequence ID" value="MET1490702.1"/>
    <property type="molecule type" value="Genomic_DNA"/>
</dbReference>
<reference evidence="2 3" key="1">
    <citation type="submission" date="2024-07" db="EMBL/GenBank/DDBJ databases">
        <title>Uliginosibacterium paludis KCTC:42655.</title>
        <authorList>
            <person name="Kim M.K."/>
        </authorList>
    </citation>
    <scope>NUCLEOTIDE SEQUENCE [LARGE SCALE GENOMIC DNA]</scope>
    <source>
        <strain evidence="2 3">KCTC 42655</strain>
    </source>
</reference>
<protein>
    <submittedName>
        <fullName evidence="2">DUF2249 domain-containing protein</fullName>
    </submittedName>
</protein>
<proteinExistence type="predicted"/>
<organism evidence="2 3">
    <name type="scientific">Uliginosibacterium paludis</name>
    <dbReference type="NCBI Taxonomy" id="1615952"/>
    <lineage>
        <taxon>Bacteria</taxon>
        <taxon>Pseudomonadati</taxon>
        <taxon>Pseudomonadota</taxon>
        <taxon>Betaproteobacteria</taxon>
        <taxon>Rhodocyclales</taxon>
        <taxon>Zoogloeaceae</taxon>
        <taxon>Uliginosibacterium</taxon>
    </lineage>
</organism>
<feature type="domain" description="DUF2249" evidence="1">
    <location>
        <begin position="5"/>
        <end position="55"/>
    </location>
</feature>
<accession>A0ABV2CS13</accession>
<sequence length="75" mass="8364">MTPLLDVRGLPPCEPFDRIMAALDVLPAGAVQEVLIHREPVPLYDWLRDNGFAWKGGPEPAADGGTQYRFFIRQA</sequence>
<dbReference type="InterPro" id="IPR036868">
    <property type="entry name" value="TusA-like_sf"/>
</dbReference>
<name>A0ABV2CS13_9RHOO</name>
<evidence type="ECO:0000259" key="1">
    <source>
        <dbReference type="Pfam" id="PF10006"/>
    </source>
</evidence>
<dbReference type="Proteomes" id="UP001548590">
    <property type="component" value="Unassembled WGS sequence"/>
</dbReference>
<dbReference type="InterPro" id="IPR018720">
    <property type="entry name" value="DUF2249"/>
</dbReference>
<gene>
    <name evidence="2" type="ORF">ABVT11_12770</name>
</gene>
<keyword evidence="3" id="KW-1185">Reference proteome</keyword>